<feature type="non-terminal residue" evidence="2">
    <location>
        <position position="1"/>
    </location>
</feature>
<evidence type="ECO:0000313" key="3">
    <source>
        <dbReference type="Proteomes" id="UP000324897"/>
    </source>
</evidence>
<organism evidence="2 3">
    <name type="scientific">Eragrostis curvula</name>
    <name type="common">weeping love grass</name>
    <dbReference type="NCBI Taxonomy" id="38414"/>
    <lineage>
        <taxon>Eukaryota</taxon>
        <taxon>Viridiplantae</taxon>
        <taxon>Streptophyta</taxon>
        <taxon>Embryophyta</taxon>
        <taxon>Tracheophyta</taxon>
        <taxon>Spermatophyta</taxon>
        <taxon>Magnoliopsida</taxon>
        <taxon>Liliopsida</taxon>
        <taxon>Poales</taxon>
        <taxon>Poaceae</taxon>
        <taxon>PACMAD clade</taxon>
        <taxon>Chloridoideae</taxon>
        <taxon>Eragrostideae</taxon>
        <taxon>Eragrostidinae</taxon>
        <taxon>Eragrostis</taxon>
    </lineage>
</organism>
<proteinExistence type="predicted"/>
<accession>A0A5J9SNY4</accession>
<name>A0A5J9SNY4_9POAL</name>
<dbReference type="PANTHER" id="PTHR34835">
    <property type="entry name" value="OS07G0283600 PROTEIN-RELATED"/>
    <property type="match status" value="1"/>
</dbReference>
<feature type="compositionally biased region" description="Basic residues" evidence="1">
    <location>
        <begin position="7"/>
        <end position="16"/>
    </location>
</feature>
<reference evidence="2 3" key="1">
    <citation type="journal article" date="2019" name="Sci. Rep.">
        <title>A high-quality genome of Eragrostis curvula grass provides insights into Poaceae evolution and supports new strategies to enhance forage quality.</title>
        <authorList>
            <person name="Carballo J."/>
            <person name="Santos B.A.C.M."/>
            <person name="Zappacosta D."/>
            <person name="Garbus I."/>
            <person name="Selva J.P."/>
            <person name="Gallo C.A."/>
            <person name="Diaz A."/>
            <person name="Albertini E."/>
            <person name="Caccamo M."/>
            <person name="Echenique V."/>
        </authorList>
    </citation>
    <scope>NUCLEOTIDE SEQUENCE [LARGE SCALE GENOMIC DNA]</scope>
    <source>
        <strain evidence="3">cv. Victoria</strain>
        <tissue evidence="2">Leaf</tissue>
    </source>
</reference>
<evidence type="ECO:0000256" key="1">
    <source>
        <dbReference type="SAM" id="MobiDB-lite"/>
    </source>
</evidence>
<sequence length="742" mass="82832">MAEPSPHRHPSRRPRFTTHPLLPRLSRRPRFLPIAIPVDLRLILPVYSPFPSAIPPSSPFPPSSFSPAASFLPHRHPRVNLMDEPEPNTPADVTRWNSELRKLDKIPSRTTAVAFMNSQEYYAVPILQQNQPNSESLAGHNIQSIEQGPGVRYEQHTVQNPRRPASRPQPRRTEAELDDDDFVNPPNTSSRPRKRTAEASSGCRNVCRRSESVINKEKTNNVKKGKLLSRCTPKDLLQAITSLNAPQLKKIDDLHWGDFLSIKIDAVESRDLYCWLLDRVDTSTMTLVISPDKVLPLSPVSVHNVMALPMGGGDLPKVRSKLVTEARKLLCSSLSLDSRTITIKRLLQEVAKGRIDDLSMKCFFMIAFNRLLFPTSSYDVSNNDILLSMDLEKIGSVDWCKVLIEDIKNAAIAWQNRDRNCTNPSIPGYAPYLLVYYLDQLDHPLNDSDRKSTPRAALFDRKKVEHLTINDKITDDNGHISYGALSFKSQVGSCYESVEGPSPPSNNLWSTECSSSSLVGDTTKKLSGRTSSVVQELVLNLDSKIQDQIHVIQSAQQSIVDHQLKFAEDLVNLVDTQNASHEDVFGHDLPLDADGQPSNNGQNSGDGSVADVGRQTSPHIDPQTVTSDASCAEMRHTSPMNDRQAISSDSPDHAHECQFICGSPPVIPDVHNAPFQDKISDRHQIGPNDDTFDPNGVFILFYEECDAAPTPIQSHCNLLLRISYHAYPYQPPNLNTDRFPFL</sequence>
<dbReference type="Proteomes" id="UP000324897">
    <property type="component" value="Unassembled WGS sequence"/>
</dbReference>
<dbReference type="EMBL" id="RWGY01000557">
    <property type="protein sequence ID" value="TVU00684.1"/>
    <property type="molecule type" value="Genomic_DNA"/>
</dbReference>
<gene>
    <name evidence="2" type="ORF">EJB05_53866</name>
</gene>
<feature type="region of interest" description="Disordered" evidence="1">
    <location>
        <begin position="1"/>
        <end position="20"/>
    </location>
</feature>
<evidence type="ECO:0000313" key="2">
    <source>
        <dbReference type="EMBL" id="TVU00684.1"/>
    </source>
</evidence>
<dbReference type="PANTHER" id="PTHR34835:SF67">
    <property type="entry name" value="AMINOTRANSFERASE-LIKE PLANT MOBILE DOMAIN-CONTAINING PROTEIN"/>
    <property type="match status" value="1"/>
</dbReference>
<feature type="compositionally biased region" description="Polar residues" evidence="1">
    <location>
        <begin position="614"/>
        <end position="629"/>
    </location>
</feature>
<dbReference type="Gramene" id="TVU00684">
    <property type="protein sequence ID" value="TVU00684"/>
    <property type="gene ID" value="EJB05_53866"/>
</dbReference>
<feature type="region of interest" description="Disordered" evidence="1">
    <location>
        <begin position="155"/>
        <end position="202"/>
    </location>
</feature>
<keyword evidence="3" id="KW-1185">Reference proteome</keyword>
<comment type="caution">
    <text evidence="2">The sequence shown here is derived from an EMBL/GenBank/DDBJ whole genome shotgun (WGS) entry which is preliminary data.</text>
</comment>
<feature type="region of interest" description="Disordered" evidence="1">
    <location>
        <begin position="584"/>
        <end position="630"/>
    </location>
</feature>
<dbReference type="AlphaFoldDB" id="A0A5J9SNY4"/>
<dbReference type="OrthoDB" id="696384at2759"/>
<protein>
    <submittedName>
        <fullName evidence="2">Uncharacterized protein</fullName>
    </submittedName>
</protein>
<feature type="compositionally biased region" description="Polar residues" evidence="1">
    <location>
        <begin position="596"/>
        <end position="606"/>
    </location>
</feature>